<feature type="transmembrane region" description="Helical" evidence="1">
    <location>
        <begin position="103"/>
        <end position="123"/>
    </location>
</feature>
<evidence type="ECO:0000313" key="3">
    <source>
        <dbReference type="Proteomes" id="UP000643701"/>
    </source>
</evidence>
<evidence type="ECO:0000313" key="2">
    <source>
        <dbReference type="EMBL" id="NGZ89229.1"/>
    </source>
</evidence>
<dbReference type="RefSeq" id="WP_166399496.1">
    <property type="nucleotide sequence ID" value="NZ_JAANAS010000033.1"/>
</dbReference>
<protein>
    <recommendedName>
        <fullName evidence="4">PAP2 superfamily protein</fullName>
    </recommendedName>
</protein>
<keyword evidence="1" id="KW-1133">Transmembrane helix</keyword>
<comment type="caution">
    <text evidence="2">The sequence shown here is derived from an EMBL/GenBank/DDBJ whole genome shotgun (WGS) entry which is preliminary data.</text>
</comment>
<dbReference type="EMBL" id="JAANAS010000033">
    <property type="protein sequence ID" value="NGZ89229.1"/>
    <property type="molecule type" value="Genomic_DNA"/>
</dbReference>
<name>A0A967ABI6_9FLAO</name>
<keyword evidence="1" id="KW-0812">Transmembrane</keyword>
<keyword evidence="1" id="KW-0472">Membrane</keyword>
<evidence type="ECO:0008006" key="4">
    <source>
        <dbReference type="Google" id="ProtNLM"/>
    </source>
</evidence>
<dbReference type="AlphaFoldDB" id="A0A967ABI6"/>
<evidence type="ECO:0000256" key="1">
    <source>
        <dbReference type="SAM" id="Phobius"/>
    </source>
</evidence>
<sequence>MNTFLKLPSFLFHPLFMPVLGVLGVYLFLPLAVAKITILSELVLVAFLTIVVPLLFLLLLKKMNLIASLHLKKVKERKLPVLFFTCIAAFIINFIFTPASNQLFFYFFSGVFFSGILASVFTVLNFKVSLHMIGLSGLSTFLLFMLGSFHPSNVFYLSFFILLLSWLASSRIYMKAHLARELLVGTIIGILPQFYFFYNFSSWLN</sequence>
<dbReference type="Proteomes" id="UP000643701">
    <property type="component" value="Unassembled WGS sequence"/>
</dbReference>
<keyword evidence="3" id="KW-1185">Reference proteome</keyword>
<feature type="transmembrane region" description="Helical" evidence="1">
    <location>
        <begin position="38"/>
        <end position="59"/>
    </location>
</feature>
<reference evidence="2" key="1">
    <citation type="submission" date="2020-03" db="EMBL/GenBank/DDBJ databases">
        <title>Psychroflexus Maritimus sp. nov., isolate from marine sediment.</title>
        <authorList>
            <person name="Zhong Y.-L."/>
        </authorList>
    </citation>
    <scope>NUCLEOTIDE SEQUENCE</scope>
    <source>
        <strain evidence="2">C1</strain>
    </source>
</reference>
<gene>
    <name evidence="2" type="ORF">G7034_03080</name>
</gene>
<feature type="transmembrane region" description="Helical" evidence="1">
    <location>
        <begin position="79"/>
        <end position="97"/>
    </location>
</feature>
<proteinExistence type="predicted"/>
<feature type="transmembrane region" description="Helical" evidence="1">
    <location>
        <begin position="181"/>
        <end position="198"/>
    </location>
</feature>
<organism evidence="2 3">
    <name type="scientific">Psychroflexus maritimus</name>
    <dbReference type="NCBI Taxonomy" id="2714865"/>
    <lineage>
        <taxon>Bacteria</taxon>
        <taxon>Pseudomonadati</taxon>
        <taxon>Bacteroidota</taxon>
        <taxon>Flavobacteriia</taxon>
        <taxon>Flavobacteriales</taxon>
        <taxon>Flavobacteriaceae</taxon>
        <taxon>Psychroflexus</taxon>
    </lineage>
</organism>
<accession>A0A967ABI6</accession>
<feature type="transmembrane region" description="Helical" evidence="1">
    <location>
        <begin position="12"/>
        <end position="32"/>
    </location>
</feature>